<evidence type="ECO:0000259" key="3">
    <source>
        <dbReference type="PROSITE" id="PS50157"/>
    </source>
</evidence>
<keyword evidence="1" id="KW-0479">Metal-binding</keyword>
<keyword evidence="1" id="KW-0862">Zinc</keyword>
<evidence type="ECO:0000256" key="2">
    <source>
        <dbReference type="SAM" id="MobiDB-lite"/>
    </source>
</evidence>
<sequence length="81" mass="9219">MTLPKDYSEQINSDPSSRYSPLPGSGLIPDVNDQNNYCIACERTFSNRYKYFDHLFAIHLDEIPELCEGIDCKGPSDTTRD</sequence>
<dbReference type="InterPro" id="IPR013087">
    <property type="entry name" value="Znf_C2H2_type"/>
</dbReference>
<organism evidence="4 5">
    <name type="scientific">Thamnidium elegans</name>
    <dbReference type="NCBI Taxonomy" id="101142"/>
    <lineage>
        <taxon>Eukaryota</taxon>
        <taxon>Fungi</taxon>
        <taxon>Fungi incertae sedis</taxon>
        <taxon>Mucoromycota</taxon>
        <taxon>Mucoromycotina</taxon>
        <taxon>Mucoromycetes</taxon>
        <taxon>Mucorales</taxon>
        <taxon>Mucorineae</taxon>
        <taxon>Mucoraceae</taxon>
        <taxon>Thamnidium</taxon>
    </lineage>
</organism>
<dbReference type="GO" id="GO:0008270">
    <property type="term" value="F:zinc ion binding"/>
    <property type="evidence" value="ECO:0007669"/>
    <property type="project" value="UniProtKB-KW"/>
</dbReference>
<feature type="domain" description="C2H2-type" evidence="3">
    <location>
        <begin position="36"/>
        <end position="64"/>
    </location>
</feature>
<accession>A0A8H7VSC9</accession>
<dbReference type="PROSITE" id="PS50157">
    <property type="entry name" value="ZINC_FINGER_C2H2_2"/>
    <property type="match status" value="1"/>
</dbReference>
<feature type="region of interest" description="Disordered" evidence="2">
    <location>
        <begin position="1"/>
        <end position="26"/>
    </location>
</feature>
<reference evidence="4" key="1">
    <citation type="submission" date="2021-01" db="EMBL/GenBank/DDBJ databases">
        <title>Metabolic potential, ecology and presence of endohyphal bacteria is reflected in genomic diversity of Mucoromycotina.</title>
        <authorList>
            <person name="Muszewska A."/>
            <person name="Okrasinska A."/>
            <person name="Steczkiewicz K."/>
            <person name="Drgas O."/>
            <person name="Orlowska M."/>
            <person name="Perlinska-Lenart U."/>
            <person name="Aleksandrzak-Piekarczyk T."/>
            <person name="Szatraj K."/>
            <person name="Zielenkiewicz U."/>
            <person name="Pilsyk S."/>
            <person name="Malc E."/>
            <person name="Mieczkowski P."/>
            <person name="Kruszewska J.S."/>
            <person name="Biernat P."/>
            <person name="Pawlowska J."/>
        </authorList>
    </citation>
    <scope>NUCLEOTIDE SEQUENCE</scope>
    <source>
        <strain evidence="4">WA0000018081</strain>
    </source>
</reference>
<dbReference type="PROSITE" id="PS00028">
    <property type="entry name" value="ZINC_FINGER_C2H2_1"/>
    <property type="match status" value="1"/>
</dbReference>
<dbReference type="AlphaFoldDB" id="A0A8H7VSC9"/>
<dbReference type="Proteomes" id="UP000613177">
    <property type="component" value="Unassembled WGS sequence"/>
</dbReference>
<dbReference type="OrthoDB" id="2202020at2759"/>
<gene>
    <name evidence="4" type="ORF">INT48_006416</name>
</gene>
<dbReference type="EMBL" id="JAEPRE010000157">
    <property type="protein sequence ID" value="KAG2231305.1"/>
    <property type="molecule type" value="Genomic_DNA"/>
</dbReference>
<proteinExistence type="predicted"/>
<keyword evidence="5" id="KW-1185">Reference proteome</keyword>
<evidence type="ECO:0000313" key="5">
    <source>
        <dbReference type="Proteomes" id="UP000613177"/>
    </source>
</evidence>
<protein>
    <recommendedName>
        <fullName evidence="3">C2H2-type domain-containing protein</fullName>
    </recommendedName>
</protein>
<evidence type="ECO:0000256" key="1">
    <source>
        <dbReference type="PROSITE-ProRule" id="PRU00042"/>
    </source>
</evidence>
<evidence type="ECO:0000313" key="4">
    <source>
        <dbReference type="EMBL" id="KAG2231305.1"/>
    </source>
</evidence>
<keyword evidence="1" id="KW-0863">Zinc-finger</keyword>
<feature type="compositionally biased region" description="Polar residues" evidence="2">
    <location>
        <begin position="9"/>
        <end position="19"/>
    </location>
</feature>
<comment type="caution">
    <text evidence="4">The sequence shown here is derived from an EMBL/GenBank/DDBJ whole genome shotgun (WGS) entry which is preliminary data.</text>
</comment>
<name>A0A8H7VSC9_9FUNG</name>